<evidence type="ECO:0000259" key="4">
    <source>
        <dbReference type="Pfam" id="PF03449"/>
    </source>
</evidence>
<dbReference type="GO" id="GO:0003746">
    <property type="term" value="F:translation elongation factor activity"/>
    <property type="evidence" value="ECO:0007669"/>
    <property type="project" value="UniProtKB-KW"/>
</dbReference>
<keyword evidence="5" id="KW-0648">Protein biosynthesis</keyword>
<dbReference type="InterPro" id="IPR001437">
    <property type="entry name" value="Tscrpt_elong_fac_GreA/B_C"/>
</dbReference>
<evidence type="ECO:0000256" key="2">
    <source>
        <dbReference type="ARBA" id="ARBA00023163"/>
    </source>
</evidence>
<reference evidence="5 6" key="1">
    <citation type="submission" date="2022-07" db="EMBL/GenBank/DDBJ databases">
        <title>Genomic and pangenome structural analysis of the polyextremophile Exiguobacterium.</title>
        <authorList>
            <person name="Shen L."/>
        </authorList>
    </citation>
    <scope>NUCLEOTIDE SEQUENCE [LARGE SCALE GENOMIC DNA]</scope>
    <source>
        <strain evidence="5 6">12_1</strain>
    </source>
</reference>
<dbReference type="SUPFAM" id="SSF54534">
    <property type="entry name" value="FKBP-like"/>
    <property type="match status" value="1"/>
</dbReference>
<sequence length="154" mass="17066">MHQPQLTTAGRHRLQEQLETLRGDSRREALERVKAARKFCDFREDVTYMDAVREQARIESKIVELERLLAHAVIVETGRSDVVAFGSRVVIREIPGGDEETYRIVGEHEADLAKDTIADTSPLGSGLIGGVVGQTVSIVSPGGTLDFEIVRIER</sequence>
<evidence type="ECO:0000313" key="6">
    <source>
        <dbReference type="Proteomes" id="UP001206821"/>
    </source>
</evidence>
<proteinExistence type="predicted"/>
<dbReference type="InterPro" id="IPR036953">
    <property type="entry name" value="GreA/GreB_C_sf"/>
</dbReference>
<name>A0ABT2KU66_9BACL</name>
<feature type="domain" description="Transcription elongation factor GreA/GreB C-terminal" evidence="3">
    <location>
        <begin position="80"/>
        <end position="153"/>
    </location>
</feature>
<dbReference type="Gene3D" id="3.10.50.30">
    <property type="entry name" value="Transcription elongation factor, GreA/GreB, C-terminal domain"/>
    <property type="match status" value="1"/>
</dbReference>
<feature type="domain" description="Transcription elongation factor GreA/GreB N-terminal" evidence="4">
    <location>
        <begin position="6"/>
        <end position="74"/>
    </location>
</feature>
<dbReference type="Pfam" id="PF01272">
    <property type="entry name" value="GreA_GreB"/>
    <property type="match status" value="1"/>
</dbReference>
<dbReference type="PANTHER" id="PTHR30437">
    <property type="entry name" value="TRANSCRIPTION ELONGATION FACTOR GREA"/>
    <property type="match status" value="1"/>
</dbReference>
<dbReference type="EMBL" id="JANIEK010000001">
    <property type="protein sequence ID" value="MCT4793940.1"/>
    <property type="molecule type" value="Genomic_DNA"/>
</dbReference>
<dbReference type="PIRSF" id="PIRSF006092">
    <property type="entry name" value="GreA_GreB"/>
    <property type="match status" value="1"/>
</dbReference>
<keyword evidence="6" id="KW-1185">Reference proteome</keyword>
<evidence type="ECO:0000313" key="5">
    <source>
        <dbReference type="EMBL" id="MCT4793940.1"/>
    </source>
</evidence>
<evidence type="ECO:0000259" key="3">
    <source>
        <dbReference type="Pfam" id="PF01272"/>
    </source>
</evidence>
<dbReference type="Proteomes" id="UP001206821">
    <property type="component" value="Unassembled WGS sequence"/>
</dbReference>
<keyword evidence="5" id="KW-0251">Elongation factor</keyword>
<evidence type="ECO:0000256" key="1">
    <source>
        <dbReference type="ARBA" id="ARBA00023015"/>
    </source>
</evidence>
<dbReference type="Gene3D" id="1.10.287.180">
    <property type="entry name" value="Transcription elongation factor, GreA/GreB, N-terminal domain"/>
    <property type="match status" value="1"/>
</dbReference>
<keyword evidence="1" id="KW-0805">Transcription regulation</keyword>
<dbReference type="PANTHER" id="PTHR30437:SF4">
    <property type="entry name" value="TRANSCRIPTION ELONGATION FACTOR GREA"/>
    <property type="match status" value="1"/>
</dbReference>
<gene>
    <name evidence="5" type="ORF">NQG31_00215</name>
</gene>
<dbReference type="InterPro" id="IPR023459">
    <property type="entry name" value="Tscrpt_elong_fac_GreA/B_fam"/>
</dbReference>
<dbReference type="InterPro" id="IPR036805">
    <property type="entry name" value="Tscrpt_elong_fac_GreA/B_N_sf"/>
</dbReference>
<comment type="caution">
    <text evidence="5">The sequence shown here is derived from an EMBL/GenBank/DDBJ whole genome shotgun (WGS) entry which is preliminary data.</text>
</comment>
<dbReference type="Pfam" id="PF03449">
    <property type="entry name" value="GreA_GreB_N"/>
    <property type="match status" value="1"/>
</dbReference>
<organism evidence="5 6">
    <name type="scientific">Exiguobacterium alkaliphilum</name>
    <dbReference type="NCBI Taxonomy" id="1428684"/>
    <lineage>
        <taxon>Bacteria</taxon>
        <taxon>Bacillati</taxon>
        <taxon>Bacillota</taxon>
        <taxon>Bacilli</taxon>
        <taxon>Bacillales</taxon>
        <taxon>Bacillales Family XII. Incertae Sedis</taxon>
        <taxon>Exiguobacterium</taxon>
    </lineage>
</organism>
<accession>A0ABT2KU66</accession>
<dbReference type="RefSeq" id="WP_034815196.1">
    <property type="nucleotide sequence ID" value="NZ_JANIEK010000001.1"/>
</dbReference>
<protein>
    <submittedName>
        <fullName evidence="5">Transcription elongation factor GreA</fullName>
    </submittedName>
</protein>
<dbReference type="InterPro" id="IPR022691">
    <property type="entry name" value="Tscrpt_elong_fac_GreA/B_N"/>
</dbReference>
<dbReference type="SUPFAM" id="SSF46557">
    <property type="entry name" value="GreA transcript cleavage protein, N-terminal domain"/>
    <property type="match status" value="1"/>
</dbReference>
<keyword evidence="2" id="KW-0804">Transcription</keyword>